<feature type="domain" description="C2H2-type" evidence="7">
    <location>
        <begin position="69"/>
        <end position="97"/>
    </location>
</feature>
<gene>
    <name evidence="9 10 11 12" type="primary">znf518b.S</name>
</gene>
<dbReference type="Bgee" id="108706542">
    <property type="expression patterns" value="Expressed in egg cell and 17 other cell types or tissues"/>
</dbReference>
<feature type="region of interest" description="Disordered" evidence="6">
    <location>
        <begin position="227"/>
        <end position="250"/>
    </location>
</feature>
<evidence type="ECO:0000313" key="8">
    <source>
        <dbReference type="Proteomes" id="UP000186698"/>
    </source>
</evidence>
<name>A0A1L8HKU8_XENLA</name>
<keyword evidence="4" id="KW-0862">Zinc</keyword>
<dbReference type="PROSITE" id="PS50157">
    <property type="entry name" value="ZINC_FINGER_C2H2_2"/>
    <property type="match status" value="2"/>
</dbReference>
<dbReference type="AlphaFoldDB" id="A0A1L8HKU8"/>
<evidence type="ECO:0000313" key="10">
    <source>
        <dbReference type="RefSeq" id="XP_018098537.1"/>
    </source>
</evidence>
<dbReference type="InterPro" id="IPR036236">
    <property type="entry name" value="Znf_C2H2_sf"/>
</dbReference>
<dbReference type="GeneID" id="108706542"/>
<dbReference type="RefSeq" id="XP_018098537.1">
    <property type="nucleotide sequence ID" value="XM_018243048.2"/>
</dbReference>
<dbReference type="OrthoDB" id="8069632at2759"/>
<feature type="region of interest" description="Disordered" evidence="6">
    <location>
        <begin position="339"/>
        <end position="408"/>
    </location>
</feature>
<dbReference type="InterPro" id="IPR013087">
    <property type="entry name" value="Znf_C2H2_type"/>
</dbReference>
<dbReference type="CTD" id="108706542"/>
<organism evidence="11">
    <name type="scientific">Xenopus laevis</name>
    <name type="common">African clawed frog</name>
    <dbReference type="NCBI Taxonomy" id="8355"/>
    <lineage>
        <taxon>Eukaryota</taxon>
        <taxon>Metazoa</taxon>
        <taxon>Chordata</taxon>
        <taxon>Craniata</taxon>
        <taxon>Vertebrata</taxon>
        <taxon>Euteleostomi</taxon>
        <taxon>Amphibia</taxon>
        <taxon>Batrachia</taxon>
        <taxon>Anura</taxon>
        <taxon>Pipoidea</taxon>
        <taxon>Pipidae</taxon>
        <taxon>Xenopodinae</taxon>
        <taxon>Xenopus</taxon>
        <taxon>Xenopus</taxon>
    </lineage>
</organism>
<sequence>MTSEIKPFQTLAKFNCQKCRFSTKDPKRYRTHVSIHNDIKFACSHCSYVSYTKGDFQRHLVTHTGKFPYTCEYCGYGAVRNDYIVKHIKRIHGDGKIQCSVSGCENDLKNASVNLMQSQLQNDLQEILQTKPSDVIDLTDDGATQNSVDSNGNKVSAVQGSLVEVEVMSPVQEQLCPGMPITVVAPSAFKVSTNSVAQIVDVRPINGTYRLFLKCLKKVDPELVDSTDNESYEGKYSENNPNSGVTTGTPSAHTTVCSLGSDVTLNYSFEQASSKAVLSTEEASNNTSICFQTHVATNKQIIVQSVTQENPGGPVLEGPFISSVFSLSSSSQNILEGIRWETNPASSRETRPPQDTSETLNTAQRQPAKLPVDGNTSENKSNQHYDKHRQPYELKQTAGPETPITSVKSLPVSDSFETQCSPLLNGGKMNMHKAHPKETNVCVKPQTLFLSTDKSVVMQPVTCAVQNDPKLSVKSNTCVAATKQQQNIQLIDADRTNAIGRNGKTQTSTDKWHFPKPSLKLIKKQSCGERNYSKPRGKMPFKPSQTLRLLPAKHDQLLQSPSYNQPVVVLNHPDLDTLEIISVMTTIHKFKGKVLKVTLSKQMC</sequence>
<dbReference type="SUPFAM" id="SSF57667">
    <property type="entry name" value="beta-beta-alpha zinc fingers"/>
    <property type="match status" value="1"/>
</dbReference>
<evidence type="ECO:0000256" key="3">
    <source>
        <dbReference type="ARBA" id="ARBA00022771"/>
    </source>
</evidence>
<evidence type="ECO:0000256" key="2">
    <source>
        <dbReference type="ARBA" id="ARBA00022737"/>
    </source>
</evidence>
<evidence type="ECO:0000256" key="5">
    <source>
        <dbReference type="PROSITE-ProRule" id="PRU00042"/>
    </source>
</evidence>
<dbReference type="Proteomes" id="UP000186698">
    <property type="component" value="Chromosome 1S"/>
</dbReference>
<dbReference type="PaxDb" id="8355-A0A1L8HKU8"/>
<evidence type="ECO:0000259" key="7">
    <source>
        <dbReference type="PROSITE" id="PS50157"/>
    </source>
</evidence>
<dbReference type="PANTHER" id="PTHR24379:SF121">
    <property type="entry name" value="C2H2-TYPE DOMAIN-CONTAINING PROTEIN"/>
    <property type="match status" value="1"/>
</dbReference>
<feature type="domain" description="C2H2-type" evidence="7">
    <location>
        <begin position="41"/>
        <end position="68"/>
    </location>
</feature>
<dbReference type="RefSeq" id="XP_018098538.1">
    <property type="nucleotide sequence ID" value="XM_018243049.2"/>
</dbReference>
<keyword evidence="8" id="KW-1185">Reference proteome</keyword>
<dbReference type="OMA" id="SICFQTH"/>
<evidence type="ECO:0000256" key="6">
    <source>
        <dbReference type="SAM" id="MobiDB-lite"/>
    </source>
</evidence>
<keyword evidence="1" id="KW-0479">Metal-binding</keyword>
<keyword evidence="3 5" id="KW-0863">Zinc-finger</keyword>
<dbReference type="RefSeq" id="XP_018098536.1">
    <property type="nucleotide sequence ID" value="XM_018243047.2"/>
</dbReference>
<proteinExistence type="predicted"/>
<protein>
    <submittedName>
        <fullName evidence="9 10">Zinc finger protein 518B</fullName>
    </submittedName>
</protein>
<evidence type="ECO:0000313" key="12">
    <source>
        <dbReference type="Xenbase" id="XB-GENE-6485967"/>
    </source>
</evidence>
<evidence type="ECO:0000256" key="4">
    <source>
        <dbReference type="ARBA" id="ARBA00022833"/>
    </source>
</evidence>
<reference evidence="9 10" key="1">
    <citation type="submission" date="2022-04" db="UniProtKB">
        <authorList>
            <consortium name="RefSeq"/>
        </authorList>
    </citation>
    <scope>IDENTIFICATION</scope>
    <source>
        <strain evidence="9 10">J_2021</strain>
        <tissue evidence="9 10">Erythrocytes</tissue>
    </source>
</reference>
<dbReference type="AGR" id="Xenbase:XB-GENE-6485967"/>
<keyword evidence="2" id="KW-0677">Repeat</keyword>
<accession>A0A1L8HKU8</accession>
<dbReference type="Xenbase" id="XB-GENE-6485967">
    <property type="gene designation" value="znf518b.S"/>
</dbReference>
<dbReference type="GO" id="GO:0008270">
    <property type="term" value="F:zinc ion binding"/>
    <property type="evidence" value="ECO:0007669"/>
    <property type="project" value="UniProtKB-KW"/>
</dbReference>
<dbReference type="Gene3D" id="3.30.160.60">
    <property type="entry name" value="Classic Zinc Finger"/>
    <property type="match status" value="2"/>
</dbReference>
<dbReference type="STRING" id="8355.A0A1L8HKU8"/>
<evidence type="ECO:0000313" key="9">
    <source>
        <dbReference type="RefSeq" id="XP_018098536.1"/>
    </source>
</evidence>
<dbReference type="SMART" id="SM00355">
    <property type="entry name" value="ZnF_C2H2"/>
    <property type="match status" value="3"/>
</dbReference>
<feature type="compositionally biased region" description="Basic and acidic residues" evidence="6">
    <location>
        <begin position="381"/>
        <end position="392"/>
    </location>
</feature>
<evidence type="ECO:0000313" key="11">
    <source>
        <dbReference type="RefSeq" id="XP_018098538.1"/>
    </source>
</evidence>
<dbReference type="KEGG" id="xla:108706542"/>
<feature type="compositionally biased region" description="Polar residues" evidence="6">
    <location>
        <begin position="237"/>
        <end position="250"/>
    </location>
</feature>
<dbReference type="PANTHER" id="PTHR24379">
    <property type="entry name" value="KRAB AND ZINC FINGER DOMAIN-CONTAINING"/>
    <property type="match status" value="1"/>
</dbReference>
<evidence type="ECO:0000256" key="1">
    <source>
        <dbReference type="ARBA" id="ARBA00022723"/>
    </source>
</evidence>
<feature type="compositionally biased region" description="Polar residues" evidence="6">
    <location>
        <begin position="343"/>
        <end position="365"/>
    </location>
</feature>